<dbReference type="CTD" id="5008"/>
<dbReference type="FunCoup" id="A0A1S3EZ69">
    <property type="interactions" value="532"/>
</dbReference>
<dbReference type="OrthoDB" id="9837363at2759"/>
<dbReference type="GeneID" id="105984160"/>
<evidence type="ECO:0000256" key="1">
    <source>
        <dbReference type="ARBA" id="ARBA00004613"/>
    </source>
</evidence>
<name>A0A1S3EZ69_DIPOR</name>
<dbReference type="GO" id="GO:0010646">
    <property type="term" value="P:regulation of cell communication"/>
    <property type="evidence" value="ECO:0007669"/>
    <property type="project" value="UniProtKB-ARBA"/>
</dbReference>
<sequence>MNLHPEILTADQVTLPLCAPGLALGVLLLRAAAAMRGCPSSIPHLLLQLQNLLNATAASDTLLEPYIQHQGLDPSSLRELCRECRGVFPSEAGLRALSKAGFLRTVYATLGRILHGLDTLRPQFSETKDAPKLQAARWTVLGLRNNLHCVAWLLNSSLQTPEPTRADADTRGSPTPSPRLFQAKLDGCKFLCGYHGFMQAVGTIFREWGESPRRSRRHSPPRGHLHKATRRTTFRSRRPR</sequence>
<dbReference type="PANTHER" id="PTHR14261">
    <property type="entry name" value="ONCOSTATIN M"/>
    <property type="match status" value="1"/>
</dbReference>
<dbReference type="GO" id="GO:0005147">
    <property type="term" value="F:oncostatin-M receptor binding"/>
    <property type="evidence" value="ECO:0007669"/>
    <property type="project" value="InterPro"/>
</dbReference>
<dbReference type="AlphaFoldDB" id="A0A1S3EZ69"/>
<dbReference type="Proteomes" id="UP000081671">
    <property type="component" value="Unplaced"/>
</dbReference>
<evidence type="ECO:0000256" key="4">
    <source>
        <dbReference type="ARBA" id="ARBA00022525"/>
    </source>
</evidence>
<reference evidence="9" key="1">
    <citation type="submission" date="2025-08" db="UniProtKB">
        <authorList>
            <consortium name="RefSeq"/>
        </authorList>
    </citation>
    <scope>IDENTIFICATION</scope>
    <source>
        <tissue evidence="9">Kidney</tissue>
    </source>
</reference>
<dbReference type="InterPro" id="IPR019827">
    <property type="entry name" value="Leukemia_IF/oncostatin_CS"/>
</dbReference>
<protein>
    <submittedName>
        <fullName evidence="9">Oncostatin-M</fullName>
    </submittedName>
</protein>
<evidence type="ECO:0000256" key="2">
    <source>
        <dbReference type="ARBA" id="ARBA00005971"/>
    </source>
</evidence>
<dbReference type="Pfam" id="PF01291">
    <property type="entry name" value="LIF_OSM"/>
    <property type="match status" value="1"/>
</dbReference>
<evidence type="ECO:0000313" key="9">
    <source>
        <dbReference type="RefSeq" id="XP_012869716.1"/>
    </source>
</evidence>
<feature type="region of interest" description="Disordered" evidence="7">
    <location>
        <begin position="211"/>
        <end position="240"/>
    </location>
</feature>
<dbReference type="InParanoid" id="A0A1S3EZ69"/>
<keyword evidence="8" id="KW-1185">Reference proteome</keyword>
<dbReference type="GO" id="GO:0005125">
    <property type="term" value="F:cytokine activity"/>
    <property type="evidence" value="ECO:0007669"/>
    <property type="project" value="UniProtKB-KW"/>
</dbReference>
<dbReference type="GO" id="GO:0023051">
    <property type="term" value="P:regulation of signaling"/>
    <property type="evidence" value="ECO:0007669"/>
    <property type="project" value="UniProtKB-ARBA"/>
</dbReference>
<keyword evidence="5" id="KW-0732">Signal</keyword>
<gene>
    <name evidence="9" type="primary">Osm</name>
</gene>
<keyword evidence="6" id="KW-1015">Disulfide bond</keyword>
<organism evidence="8 9">
    <name type="scientific">Dipodomys ordii</name>
    <name type="common">Ord's kangaroo rat</name>
    <dbReference type="NCBI Taxonomy" id="10020"/>
    <lineage>
        <taxon>Eukaryota</taxon>
        <taxon>Metazoa</taxon>
        <taxon>Chordata</taxon>
        <taxon>Craniata</taxon>
        <taxon>Vertebrata</taxon>
        <taxon>Euteleostomi</taxon>
        <taxon>Mammalia</taxon>
        <taxon>Eutheria</taxon>
        <taxon>Euarchontoglires</taxon>
        <taxon>Glires</taxon>
        <taxon>Rodentia</taxon>
        <taxon>Castorimorpha</taxon>
        <taxon>Heteromyidae</taxon>
        <taxon>Dipodomyinae</taxon>
        <taxon>Dipodomys</taxon>
    </lineage>
</organism>
<feature type="compositionally biased region" description="Basic residues" evidence="7">
    <location>
        <begin position="214"/>
        <end position="240"/>
    </location>
</feature>
<dbReference type="Gene3D" id="1.20.1250.10">
    <property type="match status" value="1"/>
</dbReference>
<dbReference type="RefSeq" id="XP_012869716.1">
    <property type="nucleotide sequence ID" value="XM_013014262.1"/>
</dbReference>
<dbReference type="GO" id="GO:0005615">
    <property type="term" value="C:extracellular space"/>
    <property type="evidence" value="ECO:0007669"/>
    <property type="project" value="UniProtKB-KW"/>
</dbReference>
<dbReference type="SMART" id="SM00080">
    <property type="entry name" value="LIF_OSM"/>
    <property type="match status" value="1"/>
</dbReference>
<keyword evidence="3" id="KW-0202">Cytokine</keyword>
<dbReference type="GO" id="GO:0038165">
    <property type="term" value="P:oncostatin-M-mediated signaling pathway"/>
    <property type="evidence" value="ECO:0007669"/>
    <property type="project" value="InterPro"/>
</dbReference>
<evidence type="ECO:0000256" key="3">
    <source>
        <dbReference type="ARBA" id="ARBA00022514"/>
    </source>
</evidence>
<evidence type="ECO:0000256" key="6">
    <source>
        <dbReference type="ARBA" id="ARBA00023157"/>
    </source>
</evidence>
<dbReference type="InterPro" id="IPR001581">
    <property type="entry name" value="Leukemia_IF/oncostatin"/>
</dbReference>
<keyword evidence="4" id="KW-0964">Secreted</keyword>
<comment type="similarity">
    <text evidence="2">Belongs to the LIF/OSM family.</text>
</comment>
<dbReference type="PROSITE" id="PS00590">
    <property type="entry name" value="LIF_OSM"/>
    <property type="match status" value="1"/>
</dbReference>
<dbReference type="InterPro" id="IPR039578">
    <property type="entry name" value="OSM"/>
</dbReference>
<evidence type="ECO:0000256" key="5">
    <source>
        <dbReference type="ARBA" id="ARBA00022729"/>
    </source>
</evidence>
<evidence type="ECO:0000313" key="8">
    <source>
        <dbReference type="Proteomes" id="UP000081671"/>
    </source>
</evidence>
<dbReference type="KEGG" id="dord:105984160"/>
<dbReference type="GO" id="GO:0006955">
    <property type="term" value="P:immune response"/>
    <property type="evidence" value="ECO:0007669"/>
    <property type="project" value="InterPro"/>
</dbReference>
<proteinExistence type="inferred from homology"/>
<comment type="subcellular location">
    <subcellularLocation>
        <location evidence="1">Secreted</location>
    </subcellularLocation>
</comment>
<accession>A0A1S3EZ69</accession>
<dbReference type="InterPro" id="IPR009079">
    <property type="entry name" value="4_helix_cytokine-like_core"/>
</dbReference>
<dbReference type="PANTHER" id="PTHR14261:SF0">
    <property type="entry name" value="ONCOSTATIN-M"/>
    <property type="match status" value="1"/>
</dbReference>
<evidence type="ECO:0000256" key="7">
    <source>
        <dbReference type="SAM" id="MobiDB-lite"/>
    </source>
</evidence>
<dbReference type="SUPFAM" id="SSF47266">
    <property type="entry name" value="4-helical cytokines"/>
    <property type="match status" value="1"/>
</dbReference>